<dbReference type="Proteomes" id="UP000789759">
    <property type="component" value="Unassembled WGS sequence"/>
</dbReference>
<dbReference type="EMBL" id="CAJVQA010001881">
    <property type="protein sequence ID" value="CAG8529677.1"/>
    <property type="molecule type" value="Genomic_DNA"/>
</dbReference>
<dbReference type="AlphaFoldDB" id="A0A9N9AIT3"/>
<gene>
    <name evidence="1" type="ORF">CPELLU_LOCUS3783</name>
</gene>
<name>A0A9N9AIT3_9GLOM</name>
<organism evidence="1 2">
    <name type="scientific">Cetraspora pellucida</name>
    <dbReference type="NCBI Taxonomy" id="1433469"/>
    <lineage>
        <taxon>Eukaryota</taxon>
        <taxon>Fungi</taxon>
        <taxon>Fungi incertae sedis</taxon>
        <taxon>Mucoromycota</taxon>
        <taxon>Glomeromycotina</taxon>
        <taxon>Glomeromycetes</taxon>
        <taxon>Diversisporales</taxon>
        <taxon>Gigasporaceae</taxon>
        <taxon>Cetraspora</taxon>
    </lineage>
</organism>
<evidence type="ECO:0000313" key="1">
    <source>
        <dbReference type="EMBL" id="CAG8529677.1"/>
    </source>
</evidence>
<evidence type="ECO:0000313" key="2">
    <source>
        <dbReference type="Proteomes" id="UP000789759"/>
    </source>
</evidence>
<reference evidence="1" key="1">
    <citation type="submission" date="2021-06" db="EMBL/GenBank/DDBJ databases">
        <authorList>
            <person name="Kallberg Y."/>
            <person name="Tangrot J."/>
            <person name="Rosling A."/>
        </authorList>
    </citation>
    <scope>NUCLEOTIDE SEQUENCE</scope>
    <source>
        <strain evidence="1">FL966</strain>
    </source>
</reference>
<keyword evidence="2" id="KW-1185">Reference proteome</keyword>
<accession>A0A9N9AIT3</accession>
<proteinExistence type="predicted"/>
<protein>
    <submittedName>
        <fullName evidence="1">5151_t:CDS:1</fullName>
    </submittedName>
</protein>
<sequence length="50" mass="5915">MEYCDVSIAIKIAKNFSKNVTRYSKFNKQLESNNISKEEKTYKILNSFFT</sequence>
<comment type="caution">
    <text evidence="1">The sequence shown here is derived from an EMBL/GenBank/DDBJ whole genome shotgun (WGS) entry which is preliminary data.</text>
</comment>